<dbReference type="Proteomes" id="UP000460435">
    <property type="component" value="Unassembled WGS sequence"/>
</dbReference>
<evidence type="ECO:0000313" key="3">
    <source>
        <dbReference type="Proteomes" id="UP000460435"/>
    </source>
</evidence>
<evidence type="ECO:0000259" key="1">
    <source>
        <dbReference type="Pfam" id="PF02627"/>
    </source>
</evidence>
<keyword evidence="3" id="KW-1185">Reference proteome</keyword>
<dbReference type="GO" id="GO:0047575">
    <property type="term" value="F:4-carboxymuconolactone decarboxylase activity"/>
    <property type="evidence" value="ECO:0007669"/>
    <property type="project" value="UniProtKB-EC"/>
</dbReference>
<protein>
    <submittedName>
        <fullName evidence="2">4-carboxymuconolactone decarboxylase</fullName>
        <ecNumber evidence="2">4.1.1.44</ecNumber>
    </submittedName>
</protein>
<dbReference type="RefSeq" id="WP_162449443.1">
    <property type="nucleotide sequence ID" value="NZ_WLZY01000002.1"/>
</dbReference>
<dbReference type="InterPro" id="IPR012788">
    <property type="entry name" value="Decarb_PcaC"/>
</dbReference>
<dbReference type="AlphaFoldDB" id="A0A7K3M0A7"/>
<name>A0A7K3M0A7_9ACTN</name>
<keyword evidence="2" id="KW-0456">Lyase</keyword>
<proteinExistence type="predicted"/>
<dbReference type="NCBIfam" id="TIGR02425">
    <property type="entry name" value="decarb_PcaC"/>
    <property type="match status" value="1"/>
</dbReference>
<feature type="domain" description="Carboxymuconolactone decarboxylase-like" evidence="1">
    <location>
        <begin position="38"/>
        <end position="119"/>
    </location>
</feature>
<dbReference type="PANTHER" id="PTHR33570">
    <property type="entry name" value="4-CARBOXYMUCONOLACTONE DECARBOXYLASE FAMILY PROTEIN"/>
    <property type="match status" value="1"/>
</dbReference>
<organism evidence="2 3">
    <name type="scientific">Phytoactinopolyspora mesophila</name>
    <dbReference type="NCBI Taxonomy" id="2650750"/>
    <lineage>
        <taxon>Bacteria</taxon>
        <taxon>Bacillati</taxon>
        <taxon>Actinomycetota</taxon>
        <taxon>Actinomycetes</taxon>
        <taxon>Jiangellales</taxon>
        <taxon>Jiangellaceae</taxon>
        <taxon>Phytoactinopolyspora</taxon>
    </lineage>
</organism>
<dbReference type="SUPFAM" id="SSF69118">
    <property type="entry name" value="AhpD-like"/>
    <property type="match status" value="1"/>
</dbReference>
<evidence type="ECO:0000313" key="2">
    <source>
        <dbReference type="EMBL" id="NDL56725.1"/>
    </source>
</evidence>
<dbReference type="PANTHER" id="PTHR33570:SF2">
    <property type="entry name" value="CARBOXYMUCONOLACTONE DECARBOXYLASE-LIKE DOMAIN-CONTAINING PROTEIN"/>
    <property type="match status" value="1"/>
</dbReference>
<accession>A0A7K3M0A7</accession>
<dbReference type="Gene3D" id="1.20.1290.10">
    <property type="entry name" value="AhpD-like"/>
    <property type="match status" value="1"/>
</dbReference>
<reference evidence="2 3" key="1">
    <citation type="submission" date="2019-11" db="EMBL/GenBank/DDBJ databases">
        <authorList>
            <person name="Li X.-J."/>
            <person name="Feng X.-M."/>
        </authorList>
    </citation>
    <scope>NUCLEOTIDE SEQUENCE [LARGE SCALE GENOMIC DNA]</scope>
    <source>
        <strain evidence="2 3">XMNu-373</strain>
    </source>
</reference>
<dbReference type="GO" id="GO:0051920">
    <property type="term" value="F:peroxiredoxin activity"/>
    <property type="evidence" value="ECO:0007669"/>
    <property type="project" value="InterPro"/>
</dbReference>
<dbReference type="EMBL" id="WLZY01000002">
    <property type="protein sequence ID" value="NDL56725.1"/>
    <property type="molecule type" value="Genomic_DNA"/>
</dbReference>
<comment type="caution">
    <text evidence="2">The sequence shown here is derived from an EMBL/GenBank/DDBJ whole genome shotgun (WGS) entry which is preliminary data.</text>
</comment>
<dbReference type="EC" id="4.1.1.44" evidence="2"/>
<dbReference type="InterPro" id="IPR029032">
    <property type="entry name" value="AhpD-like"/>
</dbReference>
<sequence length="143" mass="15860">MTDSPPPETSPGERTRRAVLGDAHVDRAQDQTTTFTADFQEFITRYAWGDVWSRPGLERHTRRLLTIAVLTALQNEHELVMHVRAALADDVTPEEIKEVLLHTAIYAGLPVANRAFALAGELIPDESRGGENQRASTLDSERG</sequence>
<gene>
    <name evidence="2" type="primary">pcaC</name>
    <name evidence="2" type="ORF">F7O44_06535</name>
</gene>
<dbReference type="Pfam" id="PF02627">
    <property type="entry name" value="CMD"/>
    <property type="match status" value="1"/>
</dbReference>
<dbReference type="InterPro" id="IPR052512">
    <property type="entry name" value="4CMD/NDH-1_regulator"/>
</dbReference>
<dbReference type="InterPro" id="IPR003779">
    <property type="entry name" value="CMD-like"/>
</dbReference>